<feature type="transmembrane region" description="Helical" evidence="1">
    <location>
        <begin position="6"/>
        <end position="28"/>
    </location>
</feature>
<keyword evidence="1" id="KW-0812">Transmembrane</keyword>
<feature type="non-terminal residue" evidence="2">
    <location>
        <position position="45"/>
    </location>
</feature>
<keyword evidence="1" id="KW-1133">Transmembrane helix</keyword>
<reference evidence="2" key="1">
    <citation type="submission" date="2018-05" db="EMBL/GenBank/DDBJ databases">
        <authorList>
            <person name="Lanie J.A."/>
            <person name="Ng W.-L."/>
            <person name="Kazmierczak K.M."/>
            <person name="Andrzejewski T.M."/>
            <person name="Davidsen T.M."/>
            <person name="Wayne K.J."/>
            <person name="Tettelin H."/>
            <person name="Glass J.I."/>
            <person name="Rusch D."/>
            <person name="Podicherti R."/>
            <person name="Tsui H.-C.T."/>
            <person name="Winkler M.E."/>
        </authorList>
    </citation>
    <scope>NUCLEOTIDE SEQUENCE</scope>
</reference>
<dbReference type="AlphaFoldDB" id="A0A382ZDP7"/>
<gene>
    <name evidence="2" type="ORF">METZ01_LOCUS446264</name>
</gene>
<protein>
    <submittedName>
        <fullName evidence="2">Uncharacterized protein</fullName>
    </submittedName>
</protein>
<organism evidence="2">
    <name type="scientific">marine metagenome</name>
    <dbReference type="NCBI Taxonomy" id="408172"/>
    <lineage>
        <taxon>unclassified sequences</taxon>
        <taxon>metagenomes</taxon>
        <taxon>ecological metagenomes</taxon>
    </lineage>
</organism>
<evidence type="ECO:0000256" key="1">
    <source>
        <dbReference type="SAM" id="Phobius"/>
    </source>
</evidence>
<keyword evidence="1" id="KW-0472">Membrane</keyword>
<accession>A0A382ZDP7</accession>
<sequence length="45" mass="5140">MKSVGYLTFAFLLFPVGLFLLIYGVVLLRASKYRKTGIMLIILFL</sequence>
<evidence type="ECO:0000313" key="2">
    <source>
        <dbReference type="EMBL" id="SVD93410.1"/>
    </source>
</evidence>
<dbReference type="EMBL" id="UINC01182929">
    <property type="protein sequence ID" value="SVD93410.1"/>
    <property type="molecule type" value="Genomic_DNA"/>
</dbReference>
<name>A0A382ZDP7_9ZZZZ</name>
<proteinExistence type="predicted"/>